<accession>A0A6S6P5V5</accession>
<evidence type="ECO:0000313" key="1">
    <source>
        <dbReference type="EMBL" id="BCI53426.1"/>
    </source>
</evidence>
<gene>
    <name evidence="1" type="ORF">NIIDNTM18_27040</name>
</gene>
<name>A0A6S6P5V5_9MYCO</name>
<dbReference type="Proteomes" id="UP000515734">
    <property type="component" value="Chromosome"/>
</dbReference>
<proteinExistence type="predicted"/>
<dbReference type="EMBL" id="AP023287">
    <property type="protein sequence ID" value="BCI53426.1"/>
    <property type="molecule type" value="Genomic_DNA"/>
</dbReference>
<organism evidence="1 2">
    <name type="scientific">Mycolicibacterium litorale</name>
    <dbReference type="NCBI Taxonomy" id="758802"/>
    <lineage>
        <taxon>Bacteria</taxon>
        <taxon>Bacillati</taxon>
        <taxon>Actinomycetota</taxon>
        <taxon>Actinomycetes</taxon>
        <taxon>Mycobacteriales</taxon>
        <taxon>Mycobacteriaceae</taxon>
        <taxon>Mycolicibacterium</taxon>
    </lineage>
</organism>
<protein>
    <submittedName>
        <fullName evidence="1">Uncharacterized protein</fullName>
    </submittedName>
</protein>
<evidence type="ECO:0000313" key="2">
    <source>
        <dbReference type="Proteomes" id="UP000515734"/>
    </source>
</evidence>
<sequence length="85" mass="9169">MGRPTGAKVNTGDFALTGVDSTLPRAGVGMLRVEVGGRRPAEKWSHLSLEPHQTLVSHRRRSKVDARRVTGSAYPAATQFIGKDT</sequence>
<reference evidence="1 2" key="1">
    <citation type="submission" date="2020-07" db="EMBL/GenBank/DDBJ databases">
        <title>Complete genome sequence of Mycolicibacterium litorale like strain isolated from cardiac implantable electronic device infection.</title>
        <authorList>
            <person name="Fukano H."/>
            <person name="Miyama H."/>
            <person name="Hoshino Y."/>
        </authorList>
    </citation>
    <scope>NUCLEOTIDE SEQUENCE [LARGE SCALE GENOMIC DNA]</scope>
    <source>
        <strain evidence="1 2">NIIDNTM18</strain>
    </source>
</reference>
<dbReference type="AlphaFoldDB" id="A0A6S6P5V5"/>